<dbReference type="EMBL" id="MU277264">
    <property type="protein sequence ID" value="KAI0056421.1"/>
    <property type="molecule type" value="Genomic_DNA"/>
</dbReference>
<protein>
    <submittedName>
        <fullName evidence="1">Uncharacterized protein</fullName>
    </submittedName>
</protein>
<evidence type="ECO:0000313" key="1">
    <source>
        <dbReference type="EMBL" id="KAI0056421.1"/>
    </source>
</evidence>
<gene>
    <name evidence="1" type="ORF">BV25DRAFT_1574049</name>
</gene>
<proteinExistence type="predicted"/>
<evidence type="ECO:0000313" key="2">
    <source>
        <dbReference type="Proteomes" id="UP000814140"/>
    </source>
</evidence>
<reference evidence="1" key="1">
    <citation type="submission" date="2021-03" db="EMBL/GenBank/DDBJ databases">
        <authorList>
            <consortium name="DOE Joint Genome Institute"/>
            <person name="Ahrendt S."/>
            <person name="Looney B.P."/>
            <person name="Miyauchi S."/>
            <person name="Morin E."/>
            <person name="Drula E."/>
            <person name="Courty P.E."/>
            <person name="Chicoki N."/>
            <person name="Fauchery L."/>
            <person name="Kohler A."/>
            <person name="Kuo A."/>
            <person name="Labutti K."/>
            <person name="Pangilinan J."/>
            <person name="Lipzen A."/>
            <person name="Riley R."/>
            <person name="Andreopoulos W."/>
            <person name="He G."/>
            <person name="Johnson J."/>
            <person name="Barry K.W."/>
            <person name="Grigoriev I.V."/>
            <person name="Nagy L."/>
            <person name="Hibbett D."/>
            <person name="Henrissat B."/>
            <person name="Matheny P.B."/>
            <person name="Labbe J."/>
            <person name="Martin F."/>
        </authorList>
    </citation>
    <scope>NUCLEOTIDE SEQUENCE</scope>
    <source>
        <strain evidence="1">HHB10654</strain>
    </source>
</reference>
<reference evidence="1" key="2">
    <citation type="journal article" date="2022" name="New Phytol.">
        <title>Evolutionary transition to the ectomycorrhizal habit in the genomes of a hyperdiverse lineage of mushroom-forming fungi.</title>
        <authorList>
            <person name="Looney B."/>
            <person name="Miyauchi S."/>
            <person name="Morin E."/>
            <person name="Drula E."/>
            <person name="Courty P.E."/>
            <person name="Kohler A."/>
            <person name="Kuo A."/>
            <person name="LaButti K."/>
            <person name="Pangilinan J."/>
            <person name="Lipzen A."/>
            <person name="Riley R."/>
            <person name="Andreopoulos W."/>
            <person name="He G."/>
            <person name="Johnson J."/>
            <person name="Nolan M."/>
            <person name="Tritt A."/>
            <person name="Barry K.W."/>
            <person name="Grigoriev I.V."/>
            <person name="Nagy L.G."/>
            <person name="Hibbett D."/>
            <person name="Henrissat B."/>
            <person name="Matheny P.B."/>
            <person name="Labbe J."/>
            <person name="Martin F.M."/>
        </authorList>
    </citation>
    <scope>NUCLEOTIDE SEQUENCE</scope>
    <source>
        <strain evidence="1">HHB10654</strain>
    </source>
</reference>
<dbReference type="Proteomes" id="UP000814140">
    <property type="component" value="Unassembled WGS sequence"/>
</dbReference>
<keyword evidence="2" id="KW-1185">Reference proteome</keyword>
<accession>A0ACB8SL43</accession>
<name>A0ACB8SL43_9AGAM</name>
<organism evidence="1 2">
    <name type="scientific">Artomyces pyxidatus</name>
    <dbReference type="NCBI Taxonomy" id="48021"/>
    <lineage>
        <taxon>Eukaryota</taxon>
        <taxon>Fungi</taxon>
        <taxon>Dikarya</taxon>
        <taxon>Basidiomycota</taxon>
        <taxon>Agaricomycotina</taxon>
        <taxon>Agaricomycetes</taxon>
        <taxon>Russulales</taxon>
        <taxon>Auriscalpiaceae</taxon>
        <taxon>Artomyces</taxon>
    </lineage>
</organism>
<comment type="caution">
    <text evidence="1">The sequence shown here is derived from an EMBL/GenBank/DDBJ whole genome shotgun (WGS) entry which is preliminary data.</text>
</comment>
<sequence length="153" mass="17575">MLDDTLPRRCDRCLGPWMYMRIAPRPPGYLIQFKCILRLRRTKAEVNVSSIGLTLAFLWTQKTYFFESRLCFLRDRGAIWDIPLFFAPVVLIAACYLLSIVFDNYQNSMIPPRLWKYKNSCSLDSDIARSTGWSEAHPIVSTDAVTCVAVRGA</sequence>